<dbReference type="RefSeq" id="WP_212772482.1">
    <property type="nucleotide sequence ID" value="NZ_AP024601.1"/>
</dbReference>
<feature type="domain" description="HIT" evidence="4">
    <location>
        <begin position="10"/>
        <end position="118"/>
    </location>
</feature>
<dbReference type="Proteomes" id="UP000677436">
    <property type="component" value="Chromosome"/>
</dbReference>
<feature type="short sequence motif" description="Histidine triad motif" evidence="2 3">
    <location>
        <begin position="103"/>
        <end position="107"/>
    </location>
</feature>
<dbReference type="KEGG" id="pabs:JIR001_18830"/>
<protein>
    <submittedName>
        <fullName evidence="5">Hydrolase</fullName>
    </submittedName>
</protein>
<keyword evidence="5" id="KW-0378">Hydrolase</keyword>
<dbReference type="InterPro" id="IPR036265">
    <property type="entry name" value="HIT-like_sf"/>
</dbReference>
<evidence type="ECO:0000259" key="4">
    <source>
        <dbReference type="PROSITE" id="PS51084"/>
    </source>
</evidence>
<proteinExistence type="predicted"/>
<dbReference type="EMBL" id="AP024601">
    <property type="protein sequence ID" value="BCU82100.1"/>
    <property type="molecule type" value="Genomic_DNA"/>
</dbReference>
<name>A0A8D5UF79_9BACL</name>
<evidence type="ECO:0000256" key="1">
    <source>
        <dbReference type="PIRSR" id="PIRSR601310-1"/>
    </source>
</evidence>
<sequence>MMEDRQVSCIFCSIVQKDEPASIVYEDAQILAFLDIAPINPGHTLVIPKVHYESLSEVPDSVVARMMTVAKKIATAIRLSGVYCEGINLLLADGEAAFQDVFHCHLHVVPRFKGDSFRIDGCYSNHPERSELDCVALQIRSNMESV</sequence>
<accession>A0A8D5UF79</accession>
<reference evidence="5" key="1">
    <citation type="journal article" date="2013" name="Int. J. Syst. Evol. Microbiol.">
        <title>Polycladomyces abyssicola gen. nov., sp. nov., a thermophilic filamentous bacterium isolated from hemipelagic sediment.</title>
        <authorList>
            <person name="Tsubouchi T."/>
            <person name="Shimane Y."/>
            <person name="Mori K."/>
            <person name="Usui K."/>
            <person name="Hiraki T."/>
            <person name="Tame A."/>
            <person name="Uematsu K."/>
            <person name="Maruyama T."/>
            <person name="Hatada Y."/>
        </authorList>
    </citation>
    <scope>NUCLEOTIDE SEQUENCE</scope>
    <source>
        <strain evidence="5">JIR-001</strain>
    </source>
</reference>
<dbReference type="PRINTS" id="PR00332">
    <property type="entry name" value="HISTRIAD"/>
</dbReference>
<organism evidence="5 6">
    <name type="scientific">Polycladomyces abyssicola</name>
    <dbReference type="NCBI Taxonomy" id="1125966"/>
    <lineage>
        <taxon>Bacteria</taxon>
        <taxon>Bacillati</taxon>
        <taxon>Bacillota</taxon>
        <taxon>Bacilli</taxon>
        <taxon>Bacillales</taxon>
        <taxon>Thermoactinomycetaceae</taxon>
        <taxon>Polycladomyces</taxon>
    </lineage>
</organism>
<dbReference type="AlphaFoldDB" id="A0A8D5UF79"/>
<feature type="active site" description="Tele-AMP-histidine intermediate" evidence="1">
    <location>
        <position position="105"/>
    </location>
</feature>
<evidence type="ECO:0000313" key="6">
    <source>
        <dbReference type="Proteomes" id="UP000677436"/>
    </source>
</evidence>
<reference evidence="5" key="2">
    <citation type="journal article" date="2021" name="Microbiol. Resour. Announc.">
        <title>Complete Genome Sequence of Polycladomyces abyssicola JIR-001T, Isolated from Hemipelagic Sediment in Deep Seawater.</title>
        <authorList>
            <person name="Tsubouchi T."/>
            <person name="Kaneko Y."/>
        </authorList>
    </citation>
    <scope>NUCLEOTIDE SEQUENCE</scope>
    <source>
        <strain evidence="5">JIR-001</strain>
    </source>
</reference>
<dbReference type="InterPro" id="IPR039384">
    <property type="entry name" value="HINT"/>
</dbReference>
<dbReference type="Gene3D" id="3.30.428.10">
    <property type="entry name" value="HIT-like"/>
    <property type="match status" value="1"/>
</dbReference>
<dbReference type="PROSITE" id="PS51084">
    <property type="entry name" value="HIT_2"/>
    <property type="match status" value="1"/>
</dbReference>
<dbReference type="PANTHER" id="PTHR47670">
    <property type="entry name" value="ADENYLYLSULFATASE HINT3"/>
    <property type="match status" value="1"/>
</dbReference>
<dbReference type="InterPro" id="IPR011146">
    <property type="entry name" value="HIT-like"/>
</dbReference>
<gene>
    <name evidence="5" type="ORF">JIR001_18830</name>
</gene>
<dbReference type="GO" id="GO:0047627">
    <property type="term" value="F:adenylylsulfatase activity"/>
    <property type="evidence" value="ECO:0007669"/>
    <property type="project" value="TreeGrafter"/>
</dbReference>
<evidence type="ECO:0000313" key="5">
    <source>
        <dbReference type="EMBL" id="BCU82100.1"/>
    </source>
</evidence>
<evidence type="ECO:0000256" key="3">
    <source>
        <dbReference type="PROSITE-ProRule" id="PRU00464"/>
    </source>
</evidence>
<dbReference type="InterPro" id="IPR001310">
    <property type="entry name" value="Histidine_triad_HIT"/>
</dbReference>
<dbReference type="Pfam" id="PF01230">
    <property type="entry name" value="HIT"/>
    <property type="match status" value="1"/>
</dbReference>
<evidence type="ECO:0000256" key="2">
    <source>
        <dbReference type="PIRSR" id="PIRSR601310-3"/>
    </source>
</evidence>
<dbReference type="CDD" id="cd01277">
    <property type="entry name" value="HINT_subgroup"/>
    <property type="match status" value="1"/>
</dbReference>
<dbReference type="PANTHER" id="PTHR47670:SF1">
    <property type="entry name" value="ADENYLYLSULFATASE HINT3"/>
    <property type="match status" value="1"/>
</dbReference>
<dbReference type="GO" id="GO:0006790">
    <property type="term" value="P:sulfur compound metabolic process"/>
    <property type="evidence" value="ECO:0007669"/>
    <property type="project" value="TreeGrafter"/>
</dbReference>
<dbReference type="GO" id="GO:0009150">
    <property type="term" value="P:purine ribonucleotide metabolic process"/>
    <property type="evidence" value="ECO:0007669"/>
    <property type="project" value="TreeGrafter"/>
</dbReference>
<dbReference type="SUPFAM" id="SSF54197">
    <property type="entry name" value="HIT-like"/>
    <property type="match status" value="1"/>
</dbReference>
<keyword evidence="6" id="KW-1185">Reference proteome</keyword>